<name>A0ABY4VFI6_9GAMM</name>
<accession>A0ABY4VFI6</accession>
<dbReference type="Pfam" id="PF17775">
    <property type="entry name" value="YchJ_M-like"/>
    <property type="match status" value="1"/>
</dbReference>
<protein>
    <submittedName>
        <fullName evidence="2">SEC-C domain-containing protein</fullName>
    </submittedName>
</protein>
<feature type="domain" description="YchJ-like middle NTF2-like" evidence="1">
    <location>
        <begin position="30"/>
        <end position="120"/>
    </location>
</feature>
<evidence type="ECO:0000313" key="2">
    <source>
        <dbReference type="EMBL" id="USD23047.1"/>
    </source>
</evidence>
<dbReference type="SUPFAM" id="SSF54427">
    <property type="entry name" value="NTF2-like"/>
    <property type="match status" value="1"/>
</dbReference>
<dbReference type="Pfam" id="PF02810">
    <property type="entry name" value="SEC-C"/>
    <property type="match status" value="1"/>
</dbReference>
<dbReference type="RefSeq" id="WP_252085398.1">
    <property type="nucleotide sequence ID" value="NZ_CP092418.1"/>
</dbReference>
<dbReference type="Gene3D" id="3.10.450.50">
    <property type="match status" value="1"/>
</dbReference>
<dbReference type="EMBL" id="CP092418">
    <property type="protein sequence ID" value="USD23047.1"/>
    <property type="molecule type" value="Genomic_DNA"/>
</dbReference>
<reference evidence="2" key="1">
    <citation type="submission" date="2022-02" db="EMBL/GenBank/DDBJ databases">
        <title>Coral-associated bacteria.</title>
        <authorList>
            <person name="Tang K."/>
            <person name="Wang X."/>
        </authorList>
    </citation>
    <scope>NUCLEOTIDE SEQUENCE</scope>
    <source>
        <strain evidence="2">SCSIO 43006</strain>
    </source>
</reference>
<keyword evidence="3" id="KW-1185">Reference proteome</keyword>
<dbReference type="SUPFAM" id="SSF103642">
    <property type="entry name" value="Sec-C motif"/>
    <property type="match status" value="1"/>
</dbReference>
<sequence>MTDHACPCGSGKKFQSCCNLFLSGQAYPNTAENLMRSRYCAYAMGNLAYLRKTWHPDTYPDLRQEDLETQWTRLEVIKSKAGLKRSVVEFKAWYSENEQEHVIHEVSLFKLYKKKWVYLEALPEWPEEGRT</sequence>
<gene>
    <name evidence="2" type="ORF">MJO52_07920</name>
</gene>
<dbReference type="InterPro" id="IPR004027">
    <property type="entry name" value="SEC_C_motif"/>
</dbReference>
<dbReference type="Proteomes" id="UP001055658">
    <property type="component" value="Chromosome"/>
</dbReference>
<dbReference type="InterPro" id="IPR032710">
    <property type="entry name" value="NTF2-like_dom_sf"/>
</dbReference>
<evidence type="ECO:0000259" key="1">
    <source>
        <dbReference type="Pfam" id="PF17775"/>
    </source>
</evidence>
<organism evidence="2 3">
    <name type="scientific">Microbulbifer variabilis</name>
    <dbReference type="NCBI Taxonomy" id="266805"/>
    <lineage>
        <taxon>Bacteria</taxon>
        <taxon>Pseudomonadati</taxon>
        <taxon>Pseudomonadota</taxon>
        <taxon>Gammaproteobacteria</taxon>
        <taxon>Cellvibrionales</taxon>
        <taxon>Microbulbiferaceae</taxon>
        <taxon>Microbulbifer</taxon>
    </lineage>
</organism>
<evidence type="ECO:0000313" key="3">
    <source>
        <dbReference type="Proteomes" id="UP001055658"/>
    </source>
</evidence>
<dbReference type="InterPro" id="IPR048469">
    <property type="entry name" value="YchJ-like_M"/>
</dbReference>
<proteinExistence type="predicted"/>